<evidence type="ECO:0000313" key="2">
    <source>
        <dbReference type="EMBL" id="SEV96901.1"/>
    </source>
</evidence>
<dbReference type="InterPro" id="IPR058929">
    <property type="entry name" value="Ig_halo"/>
</dbReference>
<dbReference type="STRING" id="355548.SAMN04487945_0651"/>
<dbReference type="PROSITE" id="PS51257">
    <property type="entry name" value="PROKAR_LIPOPROTEIN"/>
    <property type="match status" value="1"/>
</dbReference>
<dbReference type="Pfam" id="PF25942">
    <property type="entry name" value="Ig_halo"/>
    <property type="match status" value="1"/>
</dbReference>
<keyword evidence="3" id="KW-1185">Reference proteome</keyword>
<feature type="domain" description="Ig-like" evidence="1">
    <location>
        <begin position="54"/>
        <end position="138"/>
    </location>
</feature>
<dbReference type="Proteomes" id="UP000198518">
    <property type="component" value="Unassembled WGS sequence"/>
</dbReference>
<evidence type="ECO:0000313" key="3">
    <source>
        <dbReference type="Proteomes" id="UP000198518"/>
    </source>
</evidence>
<proteinExistence type="predicted"/>
<reference evidence="2 3" key="1">
    <citation type="submission" date="2016-10" db="EMBL/GenBank/DDBJ databases">
        <authorList>
            <person name="de Groot N.N."/>
        </authorList>
    </citation>
    <scope>NUCLEOTIDE SEQUENCE [LARGE SCALE GENOMIC DNA]</scope>
    <source>
        <strain evidence="2 3">CGMCC 1.5337</strain>
    </source>
</reference>
<name>A0A1I0N896_9EURY</name>
<protein>
    <recommendedName>
        <fullName evidence="1">Ig-like domain-containing protein</fullName>
    </recommendedName>
</protein>
<dbReference type="EMBL" id="FOJA01000001">
    <property type="protein sequence ID" value="SEV96901.1"/>
    <property type="molecule type" value="Genomic_DNA"/>
</dbReference>
<organism evidence="2 3">
    <name type="scientific">Halobacterium jilantaiense</name>
    <dbReference type="NCBI Taxonomy" id="355548"/>
    <lineage>
        <taxon>Archaea</taxon>
        <taxon>Methanobacteriati</taxon>
        <taxon>Methanobacteriota</taxon>
        <taxon>Stenosarchaea group</taxon>
        <taxon>Halobacteria</taxon>
        <taxon>Halobacteriales</taxon>
        <taxon>Halobacteriaceae</taxon>
        <taxon>Halobacterium</taxon>
    </lineage>
</organism>
<gene>
    <name evidence="2" type="ORF">SAMN04487945_0651</name>
</gene>
<evidence type="ECO:0000259" key="1">
    <source>
        <dbReference type="Pfam" id="PF25942"/>
    </source>
</evidence>
<dbReference type="AlphaFoldDB" id="A0A1I0N896"/>
<accession>A0A1I0N896</accession>
<sequence length="152" mass="15992">MPSRVTRRAALTATASGLAALAGCSALGGSGDGGDDRMEFALDTLLATNKDSVSHTLHLQVSYDGDPIFWQSYDLGTEGNDSDPPADLLADHDWPEEPGTYAVRARVDDAETWETFTEVNSRDCAVLFLHIVEGGGVAALSKADSSCDEGEG</sequence>